<accession>A0A8J8M9Z5</accession>
<dbReference type="GO" id="GO:0008270">
    <property type="term" value="F:zinc ion binding"/>
    <property type="evidence" value="ECO:0007669"/>
    <property type="project" value="TreeGrafter"/>
</dbReference>
<dbReference type="Proteomes" id="UP000677305">
    <property type="component" value="Chromosome"/>
</dbReference>
<dbReference type="InterPro" id="IPR003141">
    <property type="entry name" value="Pol/His_phosphatase_N"/>
</dbReference>
<dbReference type="InterPro" id="IPR050243">
    <property type="entry name" value="PHP_phosphatase"/>
</dbReference>
<dbReference type="RefSeq" id="WP_212693198.1">
    <property type="nucleotide sequence ID" value="NZ_CP058561.1"/>
</dbReference>
<dbReference type="GO" id="GO:0005829">
    <property type="term" value="C:cytosol"/>
    <property type="evidence" value="ECO:0007669"/>
    <property type="project" value="TreeGrafter"/>
</dbReference>
<dbReference type="Pfam" id="PF02811">
    <property type="entry name" value="PHP"/>
    <property type="match status" value="1"/>
</dbReference>
<dbReference type="GO" id="GO:0042578">
    <property type="term" value="F:phosphoric ester hydrolase activity"/>
    <property type="evidence" value="ECO:0007669"/>
    <property type="project" value="TreeGrafter"/>
</dbReference>
<organism evidence="2 3">
    <name type="scientific">Vallitalea guaymasensis</name>
    <dbReference type="NCBI Taxonomy" id="1185412"/>
    <lineage>
        <taxon>Bacteria</taxon>
        <taxon>Bacillati</taxon>
        <taxon>Bacillota</taxon>
        <taxon>Clostridia</taxon>
        <taxon>Lachnospirales</taxon>
        <taxon>Vallitaleaceae</taxon>
        <taxon>Vallitalea</taxon>
    </lineage>
</organism>
<dbReference type="PANTHER" id="PTHR36928">
    <property type="entry name" value="PHOSPHATASE YCDX-RELATED"/>
    <property type="match status" value="1"/>
</dbReference>
<evidence type="ECO:0000259" key="1">
    <source>
        <dbReference type="SMART" id="SM00481"/>
    </source>
</evidence>
<keyword evidence="3" id="KW-1185">Reference proteome</keyword>
<dbReference type="Gene3D" id="3.20.20.140">
    <property type="entry name" value="Metal-dependent hydrolases"/>
    <property type="match status" value="1"/>
</dbReference>
<dbReference type="InterPro" id="IPR016195">
    <property type="entry name" value="Pol/histidinol_Pase-like"/>
</dbReference>
<sequence>MDVIDLHTHTLFSDGDATVEEILQVADGLGYKIGISDHVFCSKMTTESAIEEYLDKLEQYNVYKGVEANIGDYTKWSDKILGKLDYVISSVHTYNDTINQRTWLAEYFGYRAGHRDNYKQDYKTTDSRYILEGILETITKTFQRTRVDILGHCTVLPFYEQLIDTDYINTWEEELLTLCEKHQVAIEISGLWKEPNTNFLKKALKKNILFSLGSDCHKKNEICNLKYPLSTINNLNIPETKMYTIK</sequence>
<evidence type="ECO:0000313" key="2">
    <source>
        <dbReference type="EMBL" id="QUH29058.1"/>
    </source>
</evidence>
<feature type="domain" description="Polymerase/histidinol phosphatase N-terminal" evidence="1">
    <location>
        <begin position="4"/>
        <end position="72"/>
    </location>
</feature>
<dbReference type="InterPro" id="IPR004013">
    <property type="entry name" value="PHP_dom"/>
</dbReference>
<proteinExistence type="predicted"/>
<name>A0A8J8M9Z5_9FIRM</name>
<dbReference type="SUPFAM" id="SSF89550">
    <property type="entry name" value="PHP domain-like"/>
    <property type="match status" value="1"/>
</dbReference>
<dbReference type="KEGG" id="vgu:HYG85_09050"/>
<dbReference type="AlphaFoldDB" id="A0A8J8M9Z5"/>
<dbReference type="SMART" id="SM00481">
    <property type="entry name" value="POLIIIAc"/>
    <property type="match status" value="1"/>
</dbReference>
<dbReference type="PANTHER" id="PTHR36928:SF1">
    <property type="entry name" value="PHOSPHATASE YCDX-RELATED"/>
    <property type="match status" value="1"/>
</dbReference>
<reference evidence="2 3" key="1">
    <citation type="submission" date="2020-07" db="EMBL/GenBank/DDBJ databases">
        <title>Vallitalea guaymasensis genome.</title>
        <authorList>
            <person name="Postec A."/>
        </authorList>
    </citation>
    <scope>NUCLEOTIDE SEQUENCE [LARGE SCALE GENOMIC DNA]</scope>
    <source>
        <strain evidence="2 3">Ra1766G1</strain>
    </source>
</reference>
<dbReference type="EMBL" id="CP058561">
    <property type="protein sequence ID" value="QUH29058.1"/>
    <property type="molecule type" value="Genomic_DNA"/>
</dbReference>
<protein>
    <recommendedName>
        <fullName evidence="1">Polymerase/histidinol phosphatase N-terminal domain-containing protein</fullName>
    </recommendedName>
</protein>
<evidence type="ECO:0000313" key="3">
    <source>
        <dbReference type="Proteomes" id="UP000677305"/>
    </source>
</evidence>
<gene>
    <name evidence="2" type="ORF">HYG85_09050</name>
</gene>